<organism evidence="2 3">
    <name type="scientific">Hibiscus sabdariffa</name>
    <name type="common">roselle</name>
    <dbReference type="NCBI Taxonomy" id="183260"/>
    <lineage>
        <taxon>Eukaryota</taxon>
        <taxon>Viridiplantae</taxon>
        <taxon>Streptophyta</taxon>
        <taxon>Embryophyta</taxon>
        <taxon>Tracheophyta</taxon>
        <taxon>Spermatophyta</taxon>
        <taxon>Magnoliopsida</taxon>
        <taxon>eudicotyledons</taxon>
        <taxon>Gunneridae</taxon>
        <taxon>Pentapetalae</taxon>
        <taxon>rosids</taxon>
        <taxon>malvids</taxon>
        <taxon>Malvales</taxon>
        <taxon>Malvaceae</taxon>
        <taxon>Malvoideae</taxon>
        <taxon>Hibiscus</taxon>
    </lineage>
</organism>
<reference evidence="2 3" key="1">
    <citation type="journal article" date="2024" name="G3 (Bethesda)">
        <title>Genome assembly of Hibiscus sabdariffa L. provides insights into metabolisms of medicinal natural products.</title>
        <authorList>
            <person name="Kim T."/>
        </authorList>
    </citation>
    <scope>NUCLEOTIDE SEQUENCE [LARGE SCALE GENOMIC DNA]</scope>
    <source>
        <strain evidence="2">TK-2024</strain>
        <tissue evidence="2">Old leaves</tissue>
    </source>
</reference>
<name>A0ABR2E8F4_9ROSI</name>
<comment type="caution">
    <text evidence="2">The sequence shown here is derived from an EMBL/GenBank/DDBJ whole genome shotgun (WGS) entry which is preliminary data.</text>
</comment>
<evidence type="ECO:0000313" key="2">
    <source>
        <dbReference type="EMBL" id="KAK8554291.1"/>
    </source>
</evidence>
<accession>A0ABR2E8F4</accession>
<feature type="region of interest" description="Disordered" evidence="1">
    <location>
        <begin position="39"/>
        <end position="81"/>
    </location>
</feature>
<sequence>MVLGIHHMENILHYEERMIQGFCETMISARNDHPRQIDETADRSCTEATLKKKTQNSSRQKMNTCRDSRPRQRRQKYKRDCDLIRIFS</sequence>
<keyword evidence="3" id="KW-1185">Reference proteome</keyword>
<evidence type="ECO:0000256" key="1">
    <source>
        <dbReference type="SAM" id="MobiDB-lite"/>
    </source>
</evidence>
<proteinExistence type="predicted"/>
<dbReference type="Proteomes" id="UP001472677">
    <property type="component" value="Unassembled WGS sequence"/>
</dbReference>
<evidence type="ECO:0000313" key="3">
    <source>
        <dbReference type="Proteomes" id="UP001472677"/>
    </source>
</evidence>
<protein>
    <submittedName>
        <fullName evidence="2">Uncharacterized protein</fullName>
    </submittedName>
</protein>
<dbReference type="EMBL" id="JBBPBM010000019">
    <property type="protein sequence ID" value="KAK8554291.1"/>
    <property type="molecule type" value="Genomic_DNA"/>
</dbReference>
<gene>
    <name evidence="2" type="ORF">V6N12_031256</name>
</gene>